<keyword evidence="3" id="KW-1185">Reference proteome</keyword>
<reference evidence="2 3" key="1">
    <citation type="submission" date="2018-06" db="EMBL/GenBank/DDBJ databases">
        <authorList>
            <consortium name="Pathogen Informatics"/>
            <person name="Doyle S."/>
        </authorList>
    </citation>
    <scope>NUCLEOTIDE SEQUENCE [LARGE SCALE GENOMIC DNA]</scope>
    <source>
        <strain evidence="2 3">NCTC13315</strain>
    </source>
</reference>
<feature type="domain" description="YhcG PDDEXK nuclease" evidence="1">
    <location>
        <begin position="2"/>
        <end position="52"/>
    </location>
</feature>
<organism evidence="2 3">
    <name type="scientific">Legionella beliardensis</name>
    <dbReference type="NCBI Taxonomy" id="91822"/>
    <lineage>
        <taxon>Bacteria</taxon>
        <taxon>Pseudomonadati</taxon>
        <taxon>Pseudomonadota</taxon>
        <taxon>Gammaproteobacteria</taxon>
        <taxon>Legionellales</taxon>
        <taxon>Legionellaceae</taxon>
        <taxon>Legionella</taxon>
    </lineage>
</organism>
<evidence type="ECO:0000259" key="1">
    <source>
        <dbReference type="Pfam" id="PF06250"/>
    </source>
</evidence>
<dbReference type="EMBL" id="UGNV01000003">
    <property type="protein sequence ID" value="STX55571.1"/>
    <property type="molecule type" value="Genomic_DNA"/>
</dbReference>
<dbReference type="AlphaFoldDB" id="A0A378JXU2"/>
<evidence type="ECO:0000313" key="2">
    <source>
        <dbReference type="EMBL" id="STX55571.1"/>
    </source>
</evidence>
<gene>
    <name evidence="2" type="ORF">NCTC13315_02942</name>
</gene>
<dbReference type="Pfam" id="PF06250">
    <property type="entry name" value="YhcG_C"/>
    <property type="match status" value="1"/>
</dbReference>
<dbReference type="Proteomes" id="UP000254968">
    <property type="component" value="Unassembled WGS sequence"/>
</dbReference>
<accession>A0A378JXU2</accession>
<proteinExistence type="predicted"/>
<dbReference type="InterPro" id="IPR009362">
    <property type="entry name" value="YhcG_C"/>
</dbReference>
<sequence>MMSEGDNPPVRILLCTDKNHALAEYYALAGMDNRLFVSKYLLGLPKKEEIQKFIEKQIPEVNGSKE</sequence>
<evidence type="ECO:0000313" key="3">
    <source>
        <dbReference type="Proteomes" id="UP000254968"/>
    </source>
</evidence>
<name>A0A378JXU2_9GAMM</name>
<protein>
    <submittedName>
        <fullName evidence="2">Uncharacterized conserved protein</fullName>
    </submittedName>
</protein>